<sequence>MPQPVVKGDMIAFEILEEEYQVRVATCKLNLHGRIIWPKGATPLNVGDVKAKLAP</sequence>
<dbReference type="Proteomes" id="UP000265520">
    <property type="component" value="Unassembled WGS sequence"/>
</dbReference>
<dbReference type="EMBL" id="LXQA010060955">
    <property type="protein sequence ID" value="MCI06162.1"/>
    <property type="molecule type" value="Genomic_DNA"/>
</dbReference>
<accession>A0A392P326</accession>
<reference evidence="1 2" key="1">
    <citation type="journal article" date="2018" name="Front. Plant Sci.">
        <title>Red Clover (Trifolium pratense) and Zigzag Clover (T. medium) - A Picture of Genomic Similarities and Differences.</title>
        <authorList>
            <person name="Dluhosova J."/>
            <person name="Istvanek J."/>
            <person name="Nedelnik J."/>
            <person name="Repkova J."/>
        </authorList>
    </citation>
    <scope>NUCLEOTIDE SEQUENCE [LARGE SCALE GENOMIC DNA]</scope>
    <source>
        <strain evidence="2">cv. 10/8</strain>
        <tissue evidence="1">Leaf</tissue>
    </source>
</reference>
<keyword evidence="2" id="KW-1185">Reference proteome</keyword>
<evidence type="ECO:0000313" key="2">
    <source>
        <dbReference type="Proteomes" id="UP000265520"/>
    </source>
</evidence>
<dbReference type="AlphaFoldDB" id="A0A392P326"/>
<protein>
    <submittedName>
        <fullName evidence="1">DUF4283 domain protein</fullName>
    </submittedName>
</protein>
<organism evidence="1 2">
    <name type="scientific">Trifolium medium</name>
    <dbReference type="NCBI Taxonomy" id="97028"/>
    <lineage>
        <taxon>Eukaryota</taxon>
        <taxon>Viridiplantae</taxon>
        <taxon>Streptophyta</taxon>
        <taxon>Embryophyta</taxon>
        <taxon>Tracheophyta</taxon>
        <taxon>Spermatophyta</taxon>
        <taxon>Magnoliopsida</taxon>
        <taxon>eudicotyledons</taxon>
        <taxon>Gunneridae</taxon>
        <taxon>Pentapetalae</taxon>
        <taxon>rosids</taxon>
        <taxon>fabids</taxon>
        <taxon>Fabales</taxon>
        <taxon>Fabaceae</taxon>
        <taxon>Papilionoideae</taxon>
        <taxon>50 kb inversion clade</taxon>
        <taxon>NPAAA clade</taxon>
        <taxon>Hologalegina</taxon>
        <taxon>IRL clade</taxon>
        <taxon>Trifolieae</taxon>
        <taxon>Trifolium</taxon>
    </lineage>
</organism>
<comment type="caution">
    <text evidence="1">The sequence shown here is derived from an EMBL/GenBank/DDBJ whole genome shotgun (WGS) entry which is preliminary data.</text>
</comment>
<evidence type="ECO:0000313" key="1">
    <source>
        <dbReference type="EMBL" id="MCI06162.1"/>
    </source>
</evidence>
<name>A0A392P326_9FABA</name>
<proteinExistence type="predicted"/>